<accession>A0A8R7TKX9</accession>
<dbReference type="Proteomes" id="UP000015106">
    <property type="component" value="Chromosome 2"/>
</dbReference>
<proteinExistence type="predicted"/>
<keyword evidence="2" id="KW-1185">Reference proteome</keyword>
<name>A0A8R7TKX9_TRIUA</name>
<reference evidence="2" key="1">
    <citation type="journal article" date="2013" name="Nature">
        <title>Draft genome of the wheat A-genome progenitor Triticum urartu.</title>
        <authorList>
            <person name="Ling H.Q."/>
            <person name="Zhao S."/>
            <person name="Liu D."/>
            <person name="Wang J."/>
            <person name="Sun H."/>
            <person name="Zhang C."/>
            <person name="Fan H."/>
            <person name="Li D."/>
            <person name="Dong L."/>
            <person name="Tao Y."/>
            <person name="Gao C."/>
            <person name="Wu H."/>
            <person name="Li Y."/>
            <person name="Cui Y."/>
            <person name="Guo X."/>
            <person name="Zheng S."/>
            <person name="Wang B."/>
            <person name="Yu K."/>
            <person name="Liang Q."/>
            <person name="Yang W."/>
            <person name="Lou X."/>
            <person name="Chen J."/>
            <person name="Feng M."/>
            <person name="Jian J."/>
            <person name="Zhang X."/>
            <person name="Luo G."/>
            <person name="Jiang Y."/>
            <person name="Liu J."/>
            <person name="Wang Z."/>
            <person name="Sha Y."/>
            <person name="Zhang B."/>
            <person name="Wu H."/>
            <person name="Tang D."/>
            <person name="Shen Q."/>
            <person name="Xue P."/>
            <person name="Zou S."/>
            <person name="Wang X."/>
            <person name="Liu X."/>
            <person name="Wang F."/>
            <person name="Yang Y."/>
            <person name="An X."/>
            <person name="Dong Z."/>
            <person name="Zhang K."/>
            <person name="Zhang X."/>
            <person name="Luo M.C."/>
            <person name="Dvorak J."/>
            <person name="Tong Y."/>
            <person name="Wang J."/>
            <person name="Yang H."/>
            <person name="Li Z."/>
            <person name="Wang D."/>
            <person name="Zhang A."/>
            <person name="Wang J."/>
        </authorList>
    </citation>
    <scope>NUCLEOTIDE SEQUENCE</scope>
    <source>
        <strain evidence="2">cv. G1812</strain>
    </source>
</reference>
<reference evidence="1" key="3">
    <citation type="submission" date="2022-06" db="UniProtKB">
        <authorList>
            <consortium name="EnsemblPlants"/>
        </authorList>
    </citation>
    <scope>IDENTIFICATION</scope>
</reference>
<dbReference type="Gramene" id="TuG1812G0200004348.01.T02">
    <property type="protein sequence ID" value="TuG1812G0200004348.01.T02"/>
    <property type="gene ID" value="TuG1812G0200004348.01"/>
</dbReference>
<dbReference type="AlphaFoldDB" id="A0A8R7TKX9"/>
<evidence type="ECO:0000313" key="1">
    <source>
        <dbReference type="EnsemblPlants" id="TuG1812G0200004348.01.T02"/>
    </source>
</evidence>
<reference evidence="1" key="2">
    <citation type="submission" date="2018-03" db="EMBL/GenBank/DDBJ databases">
        <title>The Triticum urartu genome reveals the dynamic nature of wheat genome evolution.</title>
        <authorList>
            <person name="Ling H."/>
            <person name="Ma B."/>
            <person name="Shi X."/>
            <person name="Liu H."/>
            <person name="Dong L."/>
            <person name="Sun H."/>
            <person name="Cao Y."/>
            <person name="Gao Q."/>
            <person name="Zheng S."/>
            <person name="Li Y."/>
            <person name="Yu Y."/>
            <person name="Du H."/>
            <person name="Qi M."/>
            <person name="Li Y."/>
            <person name="Yu H."/>
            <person name="Cui Y."/>
            <person name="Wang N."/>
            <person name="Chen C."/>
            <person name="Wu H."/>
            <person name="Zhao Y."/>
            <person name="Zhang J."/>
            <person name="Li Y."/>
            <person name="Zhou W."/>
            <person name="Zhang B."/>
            <person name="Hu W."/>
            <person name="Eijk M."/>
            <person name="Tang J."/>
            <person name="Witsenboer H."/>
            <person name="Zhao S."/>
            <person name="Li Z."/>
            <person name="Zhang A."/>
            <person name="Wang D."/>
            <person name="Liang C."/>
        </authorList>
    </citation>
    <scope>NUCLEOTIDE SEQUENCE [LARGE SCALE GENOMIC DNA]</scope>
    <source>
        <strain evidence="1">cv. G1812</strain>
    </source>
</reference>
<dbReference type="EnsemblPlants" id="TuG1812G0200004348.01.T02">
    <property type="protein sequence ID" value="TuG1812G0200004348.01.T02"/>
    <property type="gene ID" value="TuG1812G0200004348.01"/>
</dbReference>
<evidence type="ECO:0000313" key="2">
    <source>
        <dbReference type="Proteomes" id="UP000015106"/>
    </source>
</evidence>
<sequence>IYSGCTSIWEELSGTRPASGDRSNFSIRLHGSVGSQKVKLACMHFRQFYEAKCKEGETL</sequence>
<organism evidence="1 2">
    <name type="scientific">Triticum urartu</name>
    <name type="common">Red wild einkorn</name>
    <name type="synonym">Crithodium urartu</name>
    <dbReference type="NCBI Taxonomy" id="4572"/>
    <lineage>
        <taxon>Eukaryota</taxon>
        <taxon>Viridiplantae</taxon>
        <taxon>Streptophyta</taxon>
        <taxon>Embryophyta</taxon>
        <taxon>Tracheophyta</taxon>
        <taxon>Spermatophyta</taxon>
        <taxon>Magnoliopsida</taxon>
        <taxon>Liliopsida</taxon>
        <taxon>Poales</taxon>
        <taxon>Poaceae</taxon>
        <taxon>BOP clade</taxon>
        <taxon>Pooideae</taxon>
        <taxon>Triticodae</taxon>
        <taxon>Triticeae</taxon>
        <taxon>Triticinae</taxon>
        <taxon>Triticum</taxon>
    </lineage>
</organism>
<protein>
    <submittedName>
        <fullName evidence="1">Uncharacterized protein</fullName>
    </submittedName>
</protein>